<dbReference type="EMBL" id="CAJFDH010000003">
    <property type="protein sequence ID" value="CAD5217741.1"/>
    <property type="molecule type" value="Genomic_DNA"/>
</dbReference>
<gene>
    <name evidence="1" type="ORF">BOKJ2_LOCUS7244</name>
</gene>
<proteinExistence type="predicted"/>
<name>A0A811KR04_9BILA</name>
<reference evidence="1" key="1">
    <citation type="submission" date="2020-09" db="EMBL/GenBank/DDBJ databases">
        <authorList>
            <person name="Kikuchi T."/>
        </authorList>
    </citation>
    <scope>NUCLEOTIDE SEQUENCE</scope>
    <source>
        <strain evidence="1">SH1</strain>
    </source>
</reference>
<keyword evidence="2" id="KW-1185">Reference proteome</keyword>
<organism evidence="1 2">
    <name type="scientific">Bursaphelenchus okinawaensis</name>
    <dbReference type="NCBI Taxonomy" id="465554"/>
    <lineage>
        <taxon>Eukaryota</taxon>
        <taxon>Metazoa</taxon>
        <taxon>Ecdysozoa</taxon>
        <taxon>Nematoda</taxon>
        <taxon>Chromadorea</taxon>
        <taxon>Rhabditida</taxon>
        <taxon>Tylenchina</taxon>
        <taxon>Tylenchomorpha</taxon>
        <taxon>Aphelenchoidea</taxon>
        <taxon>Aphelenchoididae</taxon>
        <taxon>Bursaphelenchus</taxon>
    </lineage>
</organism>
<evidence type="ECO:0000313" key="1">
    <source>
        <dbReference type="EMBL" id="CAD5217741.1"/>
    </source>
</evidence>
<sequence length="122" mass="14413">MERRKVLAKFSEDLCQDAYEQRNIAKKVLADEEVDSSRARKLFLPQKKPVIPRSQYYQKICRTNDGKLDPQAAKEELRMRRLLASTYNSFARQRGFDFTKRKPEGTFLVKPFAKVRPRIMTK</sequence>
<dbReference type="OrthoDB" id="10450658at2759"/>
<evidence type="ECO:0000313" key="2">
    <source>
        <dbReference type="Proteomes" id="UP000614601"/>
    </source>
</evidence>
<protein>
    <submittedName>
        <fullName evidence="1">Uncharacterized protein</fullName>
    </submittedName>
</protein>
<dbReference type="Proteomes" id="UP000614601">
    <property type="component" value="Unassembled WGS sequence"/>
</dbReference>
<accession>A0A811KR04</accession>
<comment type="caution">
    <text evidence="1">The sequence shown here is derived from an EMBL/GenBank/DDBJ whole genome shotgun (WGS) entry which is preliminary data.</text>
</comment>
<dbReference type="Proteomes" id="UP000783686">
    <property type="component" value="Unassembled WGS sequence"/>
</dbReference>
<dbReference type="AlphaFoldDB" id="A0A811KR04"/>
<dbReference type="EMBL" id="CAJFCW020000003">
    <property type="protein sequence ID" value="CAG9108401.1"/>
    <property type="molecule type" value="Genomic_DNA"/>
</dbReference>